<dbReference type="AlphaFoldDB" id="A0A291QZM7"/>
<keyword evidence="4 6" id="KW-0238">DNA-binding</keyword>
<dbReference type="InterPro" id="IPR013325">
    <property type="entry name" value="RNA_pol_sigma_r2"/>
</dbReference>
<name>A0A291QZM7_9BACT</name>
<evidence type="ECO:0000259" key="8">
    <source>
        <dbReference type="Pfam" id="PF08281"/>
    </source>
</evidence>
<evidence type="ECO:0000256" key="6">
    <source>
        <dbReference type="RuleBase" id="RU000716"/>
    </source>
</evidence>
<accession>A0A291QZM7</accession>
<dbReference type="Pfam" id="PF04542">
    <property type="entry name" value="Sigma70_r2"/>
    <property type="match status" value="1"/>
</dbReference>
<keyword evidence="5 6" id="KW-0804">Transcription</keyword>
<protein>
    <recommendedName>
        <fullName evidence="6">RNA polymerase sigma factor</fullName>
    </recommendedName>
</protein>
<dbReference type="InterPro" id="IPR007627">
    <property type="entry name" value="RNA_pol_sigma70_r2"/>
</dbReference>
<dbReference type="Gene3D" id="1.10.10.10">
    <property type="entry name" value="Winged helix-like DNA-binding domain superfamily/Winged helix DNA-binding domain"/>
    <property type="match status" value="1"/>
</dbReference>
<dbReference type="KEGG" id="cbae:COR50_20375"/>
<gene>
    <name evidence="9" type="ORF">COR50_20375</name>
</gene>
<evidence type="ECO:0000313" key="9">
    <source>
        <dbReference type="EMBL" id="ATL49342.1"/>
    </source>
</evidence>
<dbReference type="InterPro" id="IPR013324">
    <property type="entry name" value="RNA_pol_sigma_r3/r4-like"/>
</dbReference>
<sequence>MSVVDPLIERLQQGDESAFRTLVDTWQNMVYNTALGIVQLPEDAEDVAQDVFVQVYESIAHFKGDAKLSTWIYRITVTKSLDHIRKKNRKKRWGKLFSIFGSDGELNWEPPDFNHPGVSLEKKEQANLLMQAVAQLPEMQKAVFILHKLEGLPTREIAEILDTTLAAVDGHMHRAKKTLQVLLGKHMKGNS</sequence>
<evidence type="ECO:0000256" key="2">
    <source>
        <dbReference type="ARBA" id="ARBA00023015"/>
    </source>
</evidence>
<keyword evidence="10" id="KW-1185">Reference proteome</keyword>
<dbReference type="Proteomes" id="UP000220133">
    <property type="component" value="Chromosome"/>
</dbReference>
<dbReference type="GO" id="GO:0016987">
    <property type="term" value="F:sigma factor activity"/>
    <property type="evidence" value="ECO:0007669"/>
    <property type="project" value="UniProtKB-KW"/>
</dbReference>
<dbReference type="InterPro" id="IPR013249">
    <property type="entry name" value="RNA_pol_sigma70_r4_t2"/>
</dbReference>
<dbReference type="PANTHER" id="PTHR43133">
    <property type="entry name" value="RNA POLYMERASE ECF-TYPE SIGMA FACTO"/>
    <property type="match status" value="1"/>
</dbReference>
<evidence type="ECO:0000256" key="3">
    <source>
        <dbReference type="ARBA" id="ARBA00023082"/>
    </source>
</evidence>
<comment type="similarity">
    <text evidence="1 6">Belongs to the sigma-70 factor family. ECF subfamily.</text>
</comment>
<evidence type="ECO:0000259" key="7">
    <source>
        <dbReference type="Pfam" id="PF04542"/>
    </source>
</evidence>
<dbReference type="InterPro" id="IPR000838">
    <property type="entry name" value="RNA_pol_sigma70_ECF_CS"/>
</dbReference>
<dbReference type="CDD" id="cd06171">
    <property type="entry name" value="Sigma70_r4"/>
    <property type="match status" value="1"/>
</dbReference>
<dbReference type="InterPro" id="IPR039425">
    <property type="entry name" value="RNA_pol_sigma-70-like"/>
</dbReference>
<evidence type="ECO:0000256" key="5">
    <source>
        <dbReference type="ARBA" id="ARBA00023163"/>
    </source>
</evidence>
<evidence type="ECO:0000313" key="10">
    <source>
        <dbReference type="Proteomes" id="UP000220133"/>
    </source>
</evidence>
<dbReference type="GO" id="GO:0006352">
    <property type="term" value="P:DNA-templated transcription initiation"/>
    <property type="evidence" value="ECO:0007669"/>
    <property type="project" value="InterPro"/>
</dbReference>
<keyword evidence="2 6" id="KW-0805">Transcription regulation</keyword>
<reference evidence="9 10" key="1">
    <citation type="submission" date="2017-10" db="EMBL/GenBank/DDBJ databases">
        <title>Paenichitinophaga pekingensis gen. nov., sp. nov., isolated from activated sludge.</title>
        <authorList>
            <person name="Jin D."/>
            <person name="Kong X."/>
            <person name="Deng Y."/>
            <person name="Bai Z."/>
        </authorList>
    </citation>
    <scope>NUCLEOTIDE SEQUENCE [LARGE SCALE GENOMIC DNA]</scope>
    <source>
        <strain evidence="9 10">13</strain>
    </source>
</reference>
<dbReference type="Gene3D" id="1.10.1740.10">
    <property type="match status" value="1"/>
</dbReference>
<dbReference type="SUPFAM" id="SSF88946">
    <property type="entry name" value="Sigma2 domain of RNA polymerase sigma factors"/>
    <property type="match status" value="1"/>
</dbReference>
<feature type="domain" description="RNA polymerase sigma-70 region 2" evidence="7">
    <location>
        <begin position="22"/>
        <end position="89"/>
    </location>
</feature>
<dbReference type="GO" id="GO:0003677">
    <property type="term" value="F:DNA binding"/>
    <property type="evidence" value="ECO:0007669"/>
    <property type="project" value="UniProtKB-KW"/>
</dbReference>
<dbReference type="PROSITE" id="PS01063">
    <property type="entry name" value="SIGMA70_ECF"/>
    <property type="match status" value="1"/>
</dbReference>
<dbReference type="NCBIfam" id="TIGR02937">
    <property type="entry name" value="sigma70-ECF"/>
    <property type="match status" value="1"/>
</dbReference>
<keyword evidence="3 6" id="KW-0731">Sigma factor</keyword>
<dbReference type="EMBL" id="CP023777">
    <property type="protein sequence ID" value="ATL49342.1"/>
    <property type="molecule type" value="Genomic_DNA"/>
</dbReference>
<dbReference type="SUPFAM" id="SSF88659">
    <property type="entry name" value="Sigma3 and sigma4 domains of RNA polymerase sigma factors"/>
    <property type="match status" value="1"/>
</dbReference>
<proteinExistence type="inferred from homology"/>
<dbReference type="Pfam" id="PF08281">
    <property type="entry name" value="Sigma70_r4_2"/>
    <property type="match status" value="1"/>
</dbReference>
<dbReference type="OrthoDB" id="9780326at2"/>
<feature type="domain" description="RNA polymerase sigma factor 70 region 4 type 2" evidence="8">
    <location>
        <begin position="128"/>
        <end position="179"/>
    </location>
</feature>
<dbReference type="PANTHER" id="PTHR43133:SF8">
    <property type="entry name" value="RNA POLYMERASE SIGMA FACTOR HI_1459-RELATED"/>
    <property type="match status" value="1"/>
</dbReference>
<dbReference type="InterPro" id="IPR036388">
    <property type="entry name" value="WH-like_DNA-bd_sf"/>
</dbReference>
<dbReference type="InterPro" id="IPR014284">
    <property type="entry name" value="RNA_pol_sigma-70_dom"/>
</dbReference>
<dbReference type="RefSeq" id="WP_098195710.1">
    <property type="nucleotide sequence ID" value="NZ_CP023777.1"/>
</dbReference>
<organism evidence="9 10">
    <name type="scientific">Chitinophaga caeni</name>
    <dbReference type="NCBI Taxonomy" id="2029983"/>
    <lineage>
        <taxon>Bacteria</taxon>
        <taxon>Pseudomonadati</taxon>
        <taxon>Bacteroidota</taxon>
        <taxon>Chitinophagia</taxon>
        <taxon>Chitinophagales</taxon>
        <taxon>Chitinophagaceae</taxon>
        <taxon>Chitinophaga</taxon>
    </lineage>
</organism>
<evidence type="ECO:0000256" key="1">
    <source>
        <dbReference type="ARBA" id="ARBA00010641"/>
    </source>
</evidence>
<evidence type="ECO:0000256" key="4">
    <source>
        <dbReference type="ARBA" id="ARBA00023125"/>
    </source>
</evidence>